<reference evidence="12" key="2">
    <citation type="journal article" date="2016" name="Sci. Rep.">
        <title>Dictyocaulus viviparus genome, variome and transcriptome elucidate lungworm biology and support future intervention.</title>
        <authorList>
            <person name="McNulty S.N."/>
            <person name="Strube C."/>
            <person name="Rosa B.A."/>
            <person name="Martin J.C."/>
            <person name="Tyagi R."/>
            <person name="Choi Y.J."/>
            <person name="Wang Q."/>
            <person name="Hallsworth Pepin K."/>
            <person name="Zhang X."/>
            <person name="Ozersky P."/>
            <person name="Wilson R.K."/>
            <person name="Sternberg P.W."/>
            <person name="Gasser R.B."/>
            <person name="Mitreva M."/>
        </authorList>
    </citation>
    <scope>NUCLEOTIDE SEQUENCE [LARGE SCALE GENOMIC DNA]</scope>
    <source>
        <strain evidence="12">HannoverDv2000</strain>
    </source>
</reference>
<accession>A0A0D8XW46</accession>
<dbReference type="InterPro" id="IPR023415">
    <property type="entry name" value="LDLR_class-A_CS"/>
</dbReference>
<keyword evidence="11" id="KW-0449">Lipoprotein</keyword>
<dbReference type="InterPro" id="IPR036055">
    <property type="entry name" value="LDL_receptor-like_sf"/>
</dbReference>
<evidence type="ECO:0000256" key="3">
    <source>
        <dbReference type="ARBA" id="ARBA00022692"/>
    </source>
</evidence>
<dbReference type="STRING" id="29172.A0A0D8XW46"/>
<dbReference type="CDD" id="cd00112">
    <property type="entry name" value="LDLa"/>
    <property type="match status" value="7"/>
</dbReference>
<dbReference type="EMBL" id="KN716284">
    <property type="protein sequence ID" value="KJH48004.1"/>
    <property type="molecule type" value="Genomic_DNA"/>
</dbReference>
<evidence type="ECO:0000313" key="11">
    <source>
        <dbReference type="EMBL" id="KJH48004.1"/>
    </source>
</evidence>
<feature type="disulfide bond" evidence="10">
    <location>
        <begin position="266"/>
        <end position="278"/>
    </location>
</feature>
<feature type="disulfide bond" evidence="10">
    <location>
        <begin position="285"/>
        <end position="300"/>
    </location>
</feature>
<keyword evidence="9" id="KW-0325">Glycoprotein</keyword>
<name>A0A0D8XW46_DICVI</name>
<dbReference type="InterPro" id="IPR002172">
    <property type="entry name" value="LDrepeatLR_classA_rpt"/>
</dbReference>
<keyword evidence="12" id="KW-1185">Reference proteome</keyword>
<evidence type="ECO:0000256" key="1">
    <source>
        <dbReference type="ARBA" id="ARBA00004167"/>
    </source>
</evidence>
<keyword evidence="3" id="KW-0812">Transmembrane</keyword>
<reference evidence="11 12" key="1">
    <citation type="submission" date="2013-11" db="EMBL/GenBank/DDBJ databases">
        <title>Draft genome of the bovine lungworm Dictyocaulus viviparus.</title>
        <authorList>
            <person name="Mitreva M."/>
        </authorList>
    </citation>
    <scope>NUCLEOTIDE SEQUENCE [LARGE SCALE GENOMIC DNA]</scope>
    <source>
        <strain evidence="11 12">HannoverDv2000</strain>
    </source>
</reference>
<evidence type="ECO:0000256" key="10">
    <source>
        <dbReference type="PROSITE-ProRule" id="PRU00124"/>
    </source>
</evidence>
<feature type="disulfide bond" evidence="10">
    <location>
        <begin position="325"/>
        <end position="340"/>
    </location>
</feature>
<dbReference type="PROSITE" id="PS01209">
    <property type="entry name" value="LDLRA_1"/>
    <property type="match status" value="5"/>
</dbReference>
<dbReference type="Gene3D" id="4.10.400.10">
    <property type="entry name" value="Low-density Lipoprotein Receptor"/>
    <property type="match status" value="9"/>
</dbReference>
<feature type="disulfide bond" evidence="10">
    <location>
        <begin position="173"/>
        <end position="191"/>
    </location>
</feature>
<feature type="disulfide bond" evidence="10">
    <location>
        <begin position="273"/>
        <end position="291"/>
    </location>
</feature>
<evidence type="ECO:0000256" key="8">
    <source>
        <dbReference type="ARBA" id="ARBA00023157"/>
    </source>
</evidence>
<dbReference type="SUPFAM" id="SSF57424">
    <property type="entry name" value="LDL receptor-like module"/>
    <property type="match status" value="9"/>
</dbReference>
<keyword evidence="6" id="KW-1133">Transmembrane helix</keyword>
<evidence type="ECO:0000256" key="2">
    <source>
        <dbReference type="ARBA" id="ARBA00004308"/>
    </source>
</evidence>
<dbReference type="Proteomes" id="UP000053766">
    <property type="component" value="Unassembled WGS sequence"/>
</dbReference>
<dbReference type="GO" id="GO:0016192">
    <property type="term" value="P:vesicle-mediated transport"/>
    <property type="evidence" value="ECO:0007669"/>
    <property type="project" value="UniProtKB-ARBA"/>
</dbReference>
<dbReference type="GO" id="GO:0012505">
    <property type="term" value="C:endomembrane system"/>
    <property type="evidence" value="ECO:0007669"/>
    <property type="project" value="UniProtKB-SubCell"/>
</dbReference>
<dbReference type="InterPro" id="IPR050685">
    <property type="entry name" value="LDLR"/>
</dbReference>
<feature type="disulfide bond" evidence="10">
    <location>
        <begin position="416"/>
        <end position="431"/>
    </location>
</feature>
<dbReference type="FunFam" id="4.10.400.10:FF:000034">
    <property type="entry name" value="Low-density lipoprotein receptor-related protein 2"/>
    <property type="match status" value="1"/>
</dbReference>
<dbReference type="AlphaFoldDB" id="A0A0D8XW46"/>
<evidence type="ECO:0000256" key="4">
    <source>
        <dbReference type="ARBA" id="ARBA00022729"/>
    </source>
</evidence>
<dbReference type="PRINTS" id="PR00261">
    <property type="entry name" value="LDLRECEPTOR"/>
</dbReference>
<comment type="caution">
    <text evidence="10">Lacks conserved residue(s) required for the propagation of feature annotation.</text>
</comment>
<feature type="disulfide bond" evidence="10">
    <location>
        <begin position="166"/>
        <end position="178"/>
    </location>
</feature>
<evidence type="ECO:0000256" key="9">
    <source>
        <dbReference type="ARBA" id="ARBA00023180"/>
    </source>
</evidence>
<dbReference type="GO" id="GO:0005886">
    <property type="term" value="C:plasma membrane"/>
    <property type="evidence" value="ECO:0007669"/>
    <property type="project" value="TreeGrafter"/>
</dbReference>
<feature type="disulfide bond" evidence="10">
    <location>
        <begin position="498"/>
        <end position="513"/>
    </location>
</feature>
<proteinExistence type="predicted"/>
<keyword evidence="7" id="KW-0472">Membrane</keyword>
<keyword evidence="4" id="KW-0732">Signal</keyword>
<protein>
    <submittedName>
        <fullName evidence="11">Low-density lipoprotein receptor domain class A</fullName>
    </submittedName>
</protein>
<keyword evidence="11" id="KW-0675">Receptor</keyword>
<sequence>MQNEGQDPIVDSKFFNCHIVSKCLYNNGGCEQLCFPGACSDFQKCDDIAPKCGCADEFLVDKTDSRRCIINPVVGIGGCKPSQFMCKHTEVCIENEKVCDGKWDCYDGSDEDNRELKAENAYWFRIGYIIAQFKNVRMQLCITVRHRMFIELTRQQMILKTRNVSCSKTEFRCDSLTCIPNHLVCDGRSDCEDRSDESWARERRTSLFTSKIIRIEKQLTDRTKGCVNDTFICAPIKQCLPNSWRCDGRIDCPDRSDENNCETRDCNADHFQCLTGQCIPLDWACDGRRNCRDGSDELHCHEGCRIGREFRCDPSSTCLDISLKCDGIIDCENGSDERDCLNIMHSPEGCRIGREFRCDPSSTCLDISLKCDGIIDCENGSDERDCLNISSTQHCRKLNEFLCKREQRCIRRSAVCDGIDDCLDGEDERKCKGNKCAAGLFACRNRDECVASHLECDGVADCTDGTFNTKIVEARCKAPDITCRTFTGIVCLPAVKICDGTPDCSDAKDEEFCGHEQQRSCLEKDCEDVCFVQPYGNSYTTYMWLHIKSYAYGVMDDLVKVL</sequence>
<dbReference type="SMART" id="SM00192">
    <property type="entry name" value="LDLa"/>
    <property type="match status" value="9"/>
</dbReference>
<dbReference type="Pfam" id="PF00057">
    <property type="entry name" value="Ldl_recept_a"/>
    <property type="match status" value="9"/>
</dbReference>
<dbReference type="PROSITE" id="PS50068">
    <property type="entry name" value="LDLRA_2"/>
    <property type="match status" value="9"/>
</dbReference>
<keyword evidence="8 10" id="KW-1015">Disulfide bond</keyword>
<evidence type="ECO:0000313" key="12">
    <source>
        <dbReference type="Proteomes" id="UP000053766"/>
    </source>
</evidence>
<evidence type="ECO:0000256" key="5">
    <source>
        <dbReference type="ARBA" id="ARBA00022737"/>
    </source>
</evidence>
<gene>
    <name evidence="11" type="ORF">DICVIV_05896</name>
</gene>
<feature type="disulfide bond" evidence="10">
    <location>
        <begin position="246"/>
        <end position="261"/>
    </location>
</feature>
<evidence type="ECO:0000256" key="7">
    <source>
        <dbReference type="ARBA" id="ARBA00023136"/>
    </source>
</evidence>
<feature type="disulfide bond" evidence="10">
    <location>
        <begin position="371"/>
        <end position="386"/>
    </location>
</feature>
<organism evidence="11 12">
    <name type="scientific">Dictyocaulus viviparus</name>
    <name type="common">Bovine lungworm</name>
    <dbReference type="NCBI Taxonomy" id="29172"/>
    <lineage>
        <taxon>Eukaryota</taxon>
        <taxon>Metazoa</taxon>
        <taxon>Ecdysozoa</taxon>
        <taxon>Nematoda</taxon>
        <taxon>Chromadorea</taxon>
        <taxon>Rhabditida</taxon>
        <taxon>Rhabditina</taxon>
        <taxon>Rhabditomorpha</taxon>
        <taxon>Strongyloidea</taxon>
        <taxon>Metastrongylidae</taxon>
        <taxon>Dictyocaulus</taxon>
    </lineage>
</organism>
<evidence type="ECO:0000256" key="6">
    <source>
        <dbReference type="ARBA" id="ARBA00022989"/>
    </source>
</evidence>
<dbReference type="PANTHER" id="PTHR24270">
    <property type="entry name" value="LOW-DENSITY LIPOPROTEIN RECEPTOR-RELATED"/>
    <property type="match status" value="1"/>
</dbReference>
<keyword evidence="5" id="KW-0677">Repeat</keyword>
<comment type="subcellular location">
    <subcellularLocation>
        <location evidence="2">Endomembrane system</location>
    </subcellularLocation>
    <subcellularLocation>
        <location evidence="1">Membrane</location>
        <topology evidence="1">Single-pass membrane protein</topology>
    </subcellularLocation>
</comment>
<dbReference type="OrthoDB" id="10062665at2759"/>